<dbReference type="Gene3D" id="3.30.2300.10">
    <property type="entry name" value="THUMP superfamily"/>
    <property type="match status" value="1"/>
</dbReference>
<feature type="compositionally biased region" description="Basic and acidic residues" evidence="1">
    <location>
        <begin position="270"/>
        <end position="290"/>
    </location>
</feature>
<proteinExistence type="predicted"/>
<sequence length="322" mass="36433">KKRPKSYYKKCANIKRKRLNQLESGMRGYIVTCDREKEATREAYNLLNDFADQLYGAEKEDLEAAMKKEVDAMKETKPVQRRFQRLDSRTKNCLFIKTDLENPAEVTNKIFENLLETKTQRTRFAMKLMPVDVTCKAVNEEILKTGKDLFEKHFSTPFGEGRSYSIVFKARNNNSIKRDDLIPPLSHYVGELNPAHTVEHNNPDFVISVQILCTVCCISILKNFNKFRKYNLHEVVKTVENSVDKTVGDAVNKPDGADVKQIDATSVKQTEGDEVNKTDDTKQTDGAELKQCDATSETDSVVAQSGCGDVVKDTSDASVKKI</sequence>
<dbReference type="GO" id="GO:0006400">
    <property type="term" value="P:tRNA modification"/>
    <property type="evidence" value="ECO:0007669"/>
    <property type="project" value="InterPro"/>
</dbReference>
<dbReference type="OMA" id="MNEKACV"/>
<name>V4AGG9_LOTGI</name>
<dbReference type="RefSeq" id="XP_009046189.1">
    <property type="nucleotide sequence ID" value="XM_009047941.1"/>
</dbReference>
<dbReference type="SUPFAM" id="SSF143437">
    <property type="entry name" value="THUMP domain-like"/>
    <property type="match status" value="1"/>
</dbReference>
<dbReference type="Pfam" id="PF02926">
    <property type="entry name" value="THUMP"/>
    <property type="match status" value="1"/>
</dbReference>
<accession>V4AGG9</accession>
<dbReference type="GeneID" id="20233968"/>
<gene>
    <name evidence="3" type="ORF">LOTGIDRAFT_137912</name>
</gene>
<dbReference type="KEGG" id="lgi:LOTGIDRAFT_137912"/>
<dbReference type="GO" id="GO:0003723">
    <property type="term" value="F:RNA binding"/>
    <property type="evidence" value="ECO:0007669"/>
    <property type="project" value="InterPro"/>
</dbReference>
<reference evidence="3 4" key="1">
    <citation type="journal article" date="2013" name="Nature">
        <title>Insights into bilaterian evolution from three spiralian genomes.</title>
        <authorList>
            <person name="Simakov O."/>
            <person name="Marletaz F."/>
            <person name="Cho S.J."/>
            <person name="Edsinger-Gonzales E."/>
            <person name="Havlak P."/>
            <person name="Hellsten U."/>
            <person name="Kuo D.H."/>
            <person name="Larsson T."/>
            <person name="Lv J."/>
            <person name="Arendt D."/>
            <person name="Savage R."/>
            <person name="Osoegawa K."/>
            <person name="de Jong P."/>
            <person name="Grimwood J."/>
            <person name="Chapman J.A."/>
            <person name="Shapiro H."/>
            <person name="Aerts A."/>
            <person name="Otillar R.P."/>
            <person name="Terry A.Y."/>
            <person name="Boore J.L."/>
            <person name="Grigoriev I.V."/>
            <person name="Lindberg D.R."/>
            <person name="Seaver E.C."/>
            <person name="Weisblat D.A."/>
            <person name="Putnam N.H."/>
            <person name="Rokhsar D.S."/>
        </authorList>
    </citation>
    <scope>NUCLEOTIDE SEQUENCE [LARGE SCALE GENOMIC DNA]</scope>
</reference>
<keyword evidence="4" id="KW-1185">Reference proteome</keyword>
<evidence type="ECO:0000259" key="2">
    <source>
        <dbReference type="Pfam" id="PF02926"/>
    </source>
</evidence>
<organism evidence="3 4">
    <name type="scientific">Lottia gigantea</name>
    <name type="common">Giant owl limpet</name>
    <dbReference type="NCBI Taxonomy" id="225164"/>
    <lineage>
        <taxon>Eukaryota</taxon>
        <taxon>Metazoa</taxon>
        <taxon>Spiralia</taxon>
        <taxon>Lophotrochozoa</taxon>
        <taxon>Mollusca</taxon>
        <taxon>Gastropoda</taxon>
        <taxon>Patellogastropoda</taxon>
        <taxon>Lottioidea</taxon>
        <taxon>Lottiidae</taxon>
        <taxon>Lottia</taxon>
    </lineage>
</organism>
<feature type="non-terminal residue" evidence="3">
    <location>
        <position position="1"/>
    </location>
</feature>
<feature type="domain" description="THUMP" evidence="2">
    <location>
        <begin position="140"/>
        <end position="220"/>
    </location>
</feature>
<dbReference type="CTD" id="20233968"/>
<dbReference type="STRING" id="225164.V4AGG9"/>
<dbReference type="CDD" id="cd11717">
    <property type="entry name" value="THUMP_THUMPD1_like"/>
    <property type="match status" value="1"/>
</dbReference>
<dbReference type="HOGENOM" id="CLU_039352_0_1_1"/>
<dbReference type="Proteomes" id="UP000030746">
    <property type="component" value="Unassembled WGS sequence"/>
</dbReference>
<dbReference type="PANTHER" id="PTHR13452:SF10">
    <property type="entry name" value="THUMP DOMAIN-CONTAINING PROTEIN 1"/>
    <property type="match status" value="1"/>
</dbReference>
<evidence type="ECO:0000256" key="1">
    <source>
        <dbReference type="SAM" id="MobiDB-lite"/>
    </source>
</evidence>
<evidence type="ECO:0000313" key="3">
    <source>
        <dbReference type="EMBL" id="ESP03139.1"/>
    </source>
</evidence>
<feature type="region of interest" description="Disordered" evidence="1">
    <location>
        <begin position="266"/>
        <end position="290"/>
    </location>
</feature>
<dbReference type="AlphaFoldDB" id="V4AGG9"/>
<protein>
    <recommendedName>
        <fullName evidence="2">THUMP domain-containing protein</fullName>
    </recommendedName>
</protein>
<dbReference type="EMBL" id="KB200109">
    <property type="protein sequence ID" value="ESP03139.1"/>
    <property type="molecule type" value="Genomic_DNA"/>
</dbReference>
<dbReference type="InterPro" id="IPR004114">
    <property type="entry name" value="THUMP_dom"/>
</dbReference>
<dbReference type="PANTHER" id="PTHR13452">
    <property type="entry name" value="THUMP DOMAIN CONTAINING PROTEIN 1-RELATED"/>
    <property type="match status" value="1"/>
</dbReference>
<evidence type="ECO:0000313" key="4">
    <source>
        <dbReference type="Proteomes" id="UP000030746"/>
    </source>
</evidence>
<dbReference type="InterPro" id="IPR040183">
    <property type="entry name" value="THUMPD1-like"/>
</dbReference>
<dbReference type="OrthoDB" id="367221at2759"/>